<protein>
    <recommendedName>
        <fullName evidence="4">DUF3429 domain-containing protein</fullName>
    </recommendedName>
</protein>
<sequence>MLNTIPMAPRLLGLAGLLPPFFLTLASLFGPLEWQWSALAIAYAYAALIFSFLGGVWWGLAASREDAPGWIYVAAVLPSLIALATYVPWILGWSWPGPSMLLLGLCIIASPLVDRRLFAAGREPAWMLTLRWILSVGLGLLTLTMAAIALVSTP</sequence>
<feature type="transmembrane region" description="Helical" evidence="1">
    <location>
        <begin position="36"/>
        <end position="58"/>
    </location>
</feature>
<gene>
    <name evidence="2" type="ORF">GCM10009096_10840</name>
</gene>
<evidence type="ECO:0000256" key="1">
    <source>
        <dbReference type="SAM" id="Phobius"/>
    </source>
</evidence>
<keyword evidence="1" id="KW-1133">Transmembrane helix</keyword>
<name>A0ABN1AAG4_9SPHN</name>
<feature type="transmembrane region" description="Helical" evidence="1">
    <location>
        <begin position="70"/>
        <end position="89"/>
    </location>
</feature>
<accession>A0ABN1AAG4</accession>
<feature type="transmembrane region" description="Helical" evidence="1">
    <location>
        <begin position="95"/>
        <end position="113"/>
    </location>
</feature>
<dbReference type="EMBL" id="BAAAEM010000002">
    <property type="protein sequence ID" value="GAA0471637.1"/>
    <property type="molecule type" value="Genomic_DNA"/>
</dbReference>
<keyword evidence="3" id="KW-1185">Reference proteome</keyword>
<keyword evidence="1" id="KW-0812">Transmembrane</keyword>
<evidence type="ECO:0000313" key="2">
    <source>
        <dbReference type="EMBL" id="GAA0471637.1"/>
    </source>
</evidence>
<evidence type="ECO:0000313" key="3">
    <source>
        <dbReference type="Proteomes" id="UP001500713"/>
    </source>
</evidence>
<dbReference type="InterPro" id="IPR021836">
    <property type="entry name" value="DUF3429"/>
</dbReference>
<evidence type="ECO:0008006" key="4">
    <source>
        <dbReference type="Google" id="ProtNLM"/>
    </source>
</evidence>
<feature type="transmembrane region" description="Helical" evidence="1">
    <location>
        <begin position="125"/>
        <end position="151"/>
    </location>
</feature>
<dbReference type="Proteomes" id="UP001500713">
    <property type="component" value="Unassembled WGS sequence"/>
</dbReference>
<keyword evidence="1" id="KW-0472">Membrane</keyword>
<dbReference type="Pfam" id="PF11911">
    <property type="entry name" value="DUF3429"/>
    <property type="match status" value="1"/>
</dbReference>
<organism evidence="2 3">
    <name type="scientific">Parasphingorhabdus litoris</name>
    <dbReference type="NCBI Taxonomy" id="394733"/>
    <lineage>
        <taxon>Bacteria</taxon>
        <taxon>Pseudomonadati</taxon>
        <taxon>Pseudomonadota</taxon>
        <taxon>Alphaproteobacteria</taxon>
        <taxon>Sphingomonadales</taxon>
        <taxon>Sphingomonadaceae</taxon>
        <taxon>Parasphingorhabdus</taxon>
    </lineage>
</organism>
<dbReference type="RefSeq" id="WP_229956368.1">
    <property type="nucleotide sequence ID" value="NZ_BAAAEM010000002.1"/>
</dbReference>
<reference evidence="2 3" key="1">
    <citation type="journal article" date="2019" name="Int. J. Syst. Evol. Microbiol.">
        <title>The Global Catalogue of Microorganisms (GCM) 10K type strain sequencing project: providing services to taxonomists for standard genome sequencing and annotation.</title>
        <authorList>
            <consortium name="The Broad Institute Genomics Platform"/>
            <consortium name="The Broad Institute Genome Sequencing Center for Infectious Disease"/>
            <person name="Wu L."/>
            <person name="Ma J."/>
        </authorList>
    </citation>
    <scope>NUCLEOTIDE SEQUENCE [LARGE SCALE GENOMIC DNA]</scope>
    <source>
        <strain evidence="2 3">JCM 14162</strain>
    </source>
</reference>
<proteinExistence type="predicted"/>
<comment type="caution">
    <text evidence="2">The sequence shown here is derived from an EMBL/GenBank/DDBJ whole genome shotgun (WGS) entry which is preliminary data.</text>
</comment>